<evidence type="ECO:0000313" key="6">
    <source>
        <dbReference type="EMBL" id="SDY43807.1"/>
    </source>
</evidence>
<dbReference type="GO" id="GO:0005829">
    <property type="term" value="C:cytosol"/>
    <property type="evidence" value="ECO:0007669"/>
    <property type="project" value="TreeGrafter"/>
</dbReference>
<dbReference type="GO" id="GO:0031177">
    <property type="term" value="F:phosphopantetheine binding"/>
    <property type="evidence" value="ECO:0007669"/>
    <property type="project" value="InterPro"/>
</dbReference>
<dbReference type="SUPFAM" id="SSF47336">
    <property type="entry name" value="ACP-like"/>
    <property type="match status" value="2"/>
</dbReference>
<keyword evidence="3" id="KW-0597">Phosphoprotein</keyword>
<dbReference type="FunFam" id="1.10.1200.10:FF:000016">
    <property type="entry name" value="Non-ribosomal peptide synthase"/>
    <property type="match status" value="1"/>
</dbReference>
<dbReference type="FunFam" id="3.40.50.980:FF:000001">
    <property type="entry name" value="Non-ribosomal peptide synthetase"/>
    <property type="match status" value="1"/>
</dbReference>
<dbReference type="InterPro" id="IPR045851">
    <property type="entry name" value="AMP-bd_C_sf"/>
</dbReference>
<dbReference type="PROSITE" id="PS00012">
    <property type="entry name" value="PHOSPHOPANTETHEINE"/>
    <property type="match status" value="1"/>
</dbReference>
<evidence type="ECO:0000256" key="2">
    <source>
        <dbReference type="ARBA" id="ARBA00022450"/>
    </source>
</evidence>
<dbReference type="InterPro" id="IPR020806">
    <property type="entry name" value="PKS_PP-bd"/>
</dbReference>
<dbReference type="PROSITE" id="PS50075">
    <property type="entry name" value="CARRIER"/>
    <property type="match status" value="2"/>
</dbReference>
<keyword evidence="7" id="KW-1185">Reference proteome</keyword>
<comment type="cofactor">
    <cofactor evidence="1">
        <name>pantetheine 4'-phosphate</name>
        <dbReference type="ChEBI" id="CHEBI:47942"/>
    </cofactor>
</comment>
<dbReference type="Gene3D" id="2.30.38.10">
    <property type="entry name" value="Luciferase, Domain 3"/>
    <property type="match status" value="1"/>
</dbReference>
<dbReference type="Gene3D" id="3.30.300.30">
    <property type="match status" value="1"/>
</dbReference>
<dbReference type="InterPro" id="IPR025110">
    <property type="entry name" value="AMP-bd_C"/>
</dbReference>
<evidence type="ECO:0000256" key="1">
    <source>
        <dbReference type="ARBA" id="ARBA00001957"/>
    </source>
</evidence>
<proteinExistence type="predicted"/>
<dbReference type="Pfam" id="PF13193">
    <property type="entry name" value="AMP-binding_C"/>
    <property type="match status" value="1"/>
</dbReference>
<feature type="domain" description="Carrier" evidence="5">
    <location>
        <begin position="1661"/>
        <end position="1736"/>
    </location>
</feature>
<dbReference type="SUPFAM" id="SSF52777">
    <property type="entry name" value="CoA-dependent acyltransferases"/>
    <property type="match status" value="4"/>
</dbReference>
<evidence type="ECO:0000313" key="7">
    <source>
        <dbReference type="Proteomes" id="UP000242415"/>
    </source>
</evidence>
<feature type="region of interest" description="Disordered" evidence="4">
    <location>
        <begin position="1531"/>
        <end position="1561"/>
    </location>
</feature>
<dbReference type="STRING" id="405436.SAMN05444365_102261"/>
<dbReference type="RefSeq" id="WP_091553284.1">
    <property type="nucleotide sequence ID" value="NZ_FNPH01000002.1"/>
</dbReference>
<dbReference type="Gene3D" id="3.30.559.30">
    <property type="entry name" value="Nonribosomal peptide synthetase, condensation domain"/>
    <property type="match status" value="2"/>
</dbReference>
<organism evidence="6 7">
    <name type="scientific">Micromonospora pattaloongensis</name>
    <dbReference type="NCBI Taxonomy" id="405436"/>
    <lineage>
        <taxon>Bacteria</taxon>
        <taxon>Bacillati</taxon>
        <taxon>Actinomycetota</taxon>
        <taxon>Actinomycetes</taxon>
        <taxon>Micromonosporales</taxon>
        <taxon>Micromonosporaceae</taxon>
        <taxon>Micromonospora</taxon>
    </lineage>
</organism>
<keyword evidence="2" id="KW-0596">Phosphopantetheine</keyword>
<dbReference type="InterPro" id="IPR010071">
    <property type="entry name" value="AA_adenyl_dom"/>
</dbReference>
<dbReference type="Pfam" id="PF00668">
    <property type="entry name" value="Condensation"/>
    <property type="match status" value="2"/>
</dbReference>
<dbReference type="Gene3D" id="1.10.1200.10">
    <property type="entry name" value="ACP-like"/>
    <property type="match status" value="2"/>
</dbReference>
<dbReference type="PANTHER" id="PTHR45527">
    <property type="entry name" value="NONRIBOSOMAL PEPTIDE SYNTHETASE"/>
    <property type="match status" value="1"/>
</dbReference>
<name>A0A1H3JV22_9ACTN</name>
<dbReference type="Gene3D" id="3.40.50.980">
    <property type="match status" value="2"/>
</dbReference>
<dbReference type="GO" id="GO:0044550">
    <property type="term" value="P:secondary metabolite biosynthetic process"/>
    <property type="evidence" value="ECO:0007669"/>
    <property type="project" value="TreeGrafter"/>
</dbReference>
<dbReference type="InterPro" id="IPR006162">
    <property type="entry name" value="Ppantetheine_attach_site"/>
</dbReference>
<dbReference type="EMBL" id="FNPH01000002">
    <property type="protein sequence ID" value="SDY43807.1"/>
    <property type="molecule type" value="Genomic_DNA"/>
</dbReference>
<evidence type="ECO:0000256" key="3">
    <source>
        <dbReference type="ARBA" id="ARBA00022553"/>
    </source>
</evidence>
<dbReference type="CDD" id="cd05930">
    <property type="entry name" value="A_NRPS"/>
    <property type="match status" value="1"/>
</dbReference>
<dbReference type="InterPro" id="IPR023213">
    <property type="entry name" value="CAT-like_dom_sf"/>
</dbReference>
<dbReference type="NCBIfam" id="TIGR01733">
    <property type="entry name" value="AA-adenyl-dom"/>
    <property type="match status" value="1"/>
</dbReference>
<reference evidence="7" key="1">
    <citation type="submission" date="2016-10" db="EMBL/GenBank/DDBJ databases">
        <authorList>
            <person name="Varghese N."/>
            <person name="Submissions S."/>
        </authorList>
    </citation>
    <scope>NUCLEOTIDE SEQUENCE [LARGE SCALE GENOMIC DNA]</scope>
    <source>
        <strain evidence="7">DSM 45245</strain>
    </source>
</reference>
<sequence length="1758" mass="191468">MSTDTILTGPIRRRARPSLRRLPLSLSQEQIWLADRMQAGTSLYHIPMLFRLAGGVDVDALETSVRHIVRRHDPLRASFPEKNGIPVQVIRPEVPDDLVERHSLAALDGPGREAALAALIDRVTEAPFDLTAGPLVRAAIVEVAPDDHVLLVVCHHLVFDGGSRGVLLDELNTAYTAYAAGDSPALAPLPVDYAAFVERQRSADVSGQLAYWQAELADQPARLQLPTTHPRPSVQSYRGAVLTADVDASLIDRLVEFSAAAGTSLPAVLLAGYAVVLARHSGQTDFAVSVPLLGRPEAAYDALIGCFINTIPVRIDATGALTFRQLVQQVSERLAGGLEHGDVPFNQIVQAIRPERDPSFAPLAQVSFGMLNDDVLGVPRLADHPMDAFDHERTSAKFEFSLDVVQSAGGVRVEAEYCTDLFDEATAARLVGHWTQVLGSAMAAPDRRIDELGLLTPGERATMLVDWNDTGTPPIPEVRLHDLFEAQVRATPDAVAVVAGDDRLTYTELDRRANQLAHALQARGVGTETSVGVFMSRTAATIVAFLGVLKSGGVYVPLDPGYPPDRVAFMLADSRVDVLVVDASVAKLTPPGVTSQLCVDRDAAEIARHPDTAPLSRTTPANLSCMFYTSGSSGTPKCAMLTHANYVHYVTFWQRRYLDDTPMRVHLQMTSHAFDIFIADTTRALFTGATLVVCPHEVVMAPDQLYGLMQRERVNSAEFITPILAALVDHVESVGGRLDSLDLLIAGSDIWYAGDYLRARALCRPDTRIIAAYGLSETSIDNTTLDGVEVGDDLTGIVPIGRPADRTQIYLLNDRLEPVPVGVVGELYVAGSAVGRGYYRRTDLTADRLVPNPFGDRPGDRLYRSGDLACYRPDGVLEVIGRADNQVKVNGYRIELGEIESALRTHPAIDQAVILVHHGPAGHARLVGYATLRAGERATDATLREHLRQTLPAYMIPALVVILDEFPLNANGKLNRRALPEPVERAGVVQRRPLSSTEEMVVAIWHDVLAMAEIGPEDNFFALGGSSLLMTQIVARIRHALGVELPIRALYQAPTVAALSAEIERARRERDSLPAAPAVTAGPRQWEATHPLSYPQQQLAFHEQVDPGTATYLVPTVLRLRGRLSIPALQAAWDTVRSRHDVLRTTLVQVNGEVRQRVSAPATQPVTVLDLRGRSDAERAAADYVEADAHRPFDLWREQPVRSAVVTLADDEHLLLVTIHHIATDGWSEHVLLQEFSAVYAARLADEEADLPALPVQYADFAVWQRDLVRSELGEALAAYWVQRLADAPGAADLPTDRPFGARTSHAGGYLPVAVPDELVTGLTELGREHAATKFMTLFATYGAVMRHYTGQADLVIGVPSANRTRVEVERLIGFFVNMLPVRVRIDAGTTFRELLDQVRDTAVDAYAHQDLPFEQIVEKLAPARHRLQNPVFQMCFALDEPARAAAVLPGLAVAAEPGHLTTAKFDLDLSLEETAAGVAGGLSYRRDLFDEDTVRAITDDWLALAAALLAEPDRPIVEHVLRSAAALDTTDPETSIRDGERPVPAGAVGTVHRRRPDGSLAATGQLGRRRRDGRWDLVGTSEEELWIDGSRVDVELVRRELAAAPQVKASTVVVAGGELIAEVRLGPATGRDGLDEYLRSRLPHHQRPRLIVEFDTPAAELDDPVAELITALFGEVLDRPAPHPDESFFEAGGYSVLAMQFAALLTELIGQRVPVRLLFDHPTARSLAAALEPQLSLDARDRLARAFAEVDVPHDDQ</sequence>
<dbReference type="InterPro" id="IPR000873">
    <property type="entry name" value="AMP-dep_synth/lig_dom"/>
</dbReference>
<dbReference type="InterPro" id="IPR009081">
    <property type="entry name" value="PP-bd_ACP"/>
</dbReference>
<feature type="domain" description="Carrier" evidence="5">
    <location>
        <begin position="992"/>
        <end position="1067"/>
    </location>
</feature>
<dbReference type="CDD" id="cd19531">
    <property type="entry name" value="LCL_NRPS-like"/>
    <property type="match status" value="2"/>
</dbReference>
<dbReference type="GO" id="GO:0008610">
    <property type="term" value="P:lipid biosynthetic process"/>
    <property type="evidence" value="ECO:0007669"/>
    <property type="project" value="UniProtKB-ARBA"/>
</dbReference>
<dbReference type="InterPro" id="IPR001242">
    <property type="entry name" value="Condensation_dom"/>
</dbReference>
<accession>A0A1H3JV22</accession>
<evidence type="ECO:0000256" key="4">
    <source>
        <dbReference type="SAM" id="MobiDB-lite"/>
    </source>
</evidence>
<dbReference type="InterPro" id="IPR036736">
    <property type="entry name" value="ACP-like_sf"/>
</dbReference>
<dbReference type="PANTHER" id="PTHR45527:SF1">
    <property type="entry name" value="FATTY ACID SYNTHASE"/>
    <property type="match status" value="1"/>
</dbReference>
<dbReference type="GO" id="GO:0043041">
    <property type="term" value="P:amino acid activation for nonribosomal peptide biosynthetic process"/>
    <property type="evidence" value="ECO:0007669"/>
    <property type="project" value="TreeGrafter"/>
</dbReference>
<dbReference type="PROSITE" id="PS00455">
    <property type="entry name" value="AMP_BINDING"/>
    <property type="match status" value="1"/>
</dbReference>
<dbReference type="OrthoDB" id="5476914at2"/>
<dbReference type="SUPFAM" id="SSF56801">
    <property type="entry name" value="Acetyl-CoA synthetase-like"/>
    <property type="match status" value="2"/>
</dbReference>
<dbReference type="InterPro" id="IPR020845">
    <property type="entry name" value="AMP-binding_CS"/>
</dbReference>
<dbReference type="SMART" id="SM00823">
    <property type="entry name" value="PKS_PP"/>
    <property type="match status" value="2"/>
</dbReference>
<protein>
    <submittedName>
        <fullName evidence="6">Amino acid adenylation domain-containing protein</fullName>
    </submittedName>
</protein>
<dbReference type="Proteomes" id="UP000242415">
    <property type="component" value="Unassembled WGS sequence"/>
</dbReference>
<dbReference type="GO" id="GO:0072330">
    <property type="term" value="P:monocarboxylic acid biosynthetic process"/>
    <property type="evidence" value="ECO:0007669"/>
    <property type="project" value="UniProtKB-ARBA"/>
</dbReference>
<evidence type="ECO:0000259" key="5">
    <source>
        <dbReference type="PROSITE" id="PS50075"/>
    </source>
</evidence>
<dbReference type="GO" id="GO:0003824">
    <property type="term" value="F:catalytic activity"/>
    <property type="evidence" value="ECO:0007669"/>
    <property type="project" value="InterPro"/>
</dbReference>
<dbReference type="FunFam" id="3.30.300.30:FF:000010">
    <property type="entry name" value="Enterobactin synthetase component F"/>
    <property type="match status" value="1"/>
</dbReference>
<dbReference type="Pfam" id="PF00501">
    <property type="entry name" value="AMP-binding"/>
    <property type="match status" value="1"/>
</dbReference>
<gene>
    <name evidence="6" type="ORF">SAMN05444365_102261</name>
</gene>
<dbReference type="Gene3D" id="3.30.559.10">
    <property type="entry name" value="Chloramphenicol acetyltransferase-like domain"/>
    <property type="match status" value="2"/>
</dbReference>
<dbReference type="Pfam" id="PF00550">
    <property type="entry name" value="PP-binding"/>
    <property type="match status" value="2"/>
</dbReference>